<keyword evidence="2" id="KW-1185">Reference proteome</keyword>
<dbReference type="Proteomes" id="UP000024635">
    <property type="component" value="Unassembled WGS sequence"/>
</dbReference>
<comment type="caution">
    <text evidence="1">The sequence shown here is derived from an EMBL/GenBank/DDBJ whole genome shotgun (WGS) entry which is preliminary data.</text>
</comment>
<gene>
    <name evidence="1" type="primary">Acey_s0956.g3209</name>
    <name evidence="1" type="ORF">Y032_0956g3209</name>
</gene>
<protein>
    <submittedName>
        <fullName evidence="1">Uncharacterized protein</fullName>
    </submittedName>
</protein>
<dbReference type="EMBL" id="JARK01000556">
    <property type="protein sequence ID" value="EYC35933.1"/>
    <property type="molecule type" value="Genomic_DNA"/>
</dbReference>
<reference evidence="2" key="1">
    <citation type="journal article" date="2015" name="Nat. Genet.">
        <title>The genome and transcriptome of the zoonotic hookworm Ancylostoma ceylanicum identify infection-specific gene families.</title>
        <authorList>
            <person name="Schwarz E.M."/>
            <person name="Hu Y."/>
            <person name="Antoshechkin I."/>
            <person name="Miller M.M."/>
            <person name="Sternberg P.W."/>
            <person name="Aroian R.V."/>
        </authorList>
    </citation>
    <scope>NUCLEOTIDE SEQUENCE</scope>
    <source>
        <strain evidence="2">HY135</strain>
    </source>
</reference>
<evidence type="ECO:0000313" key="1">
    <source>
        <dbReference type="EMBL" id="EYC35933.1"/>
    </source>
</evidence>
<proteinExistence type="predicted"/>
<dbReference type="AlphaFoldDB" id="A0A016WA88"/>
<organism evidence="1 2">
    <name type="scientific">Ancylostoma ceylanicum</name>
    <dbReference type="NCBI Taxonomy" id="53326"/>
    <lineage>
        <taxon>Eukaryota</taxon>
        <taxon>Metazoa</taxon>
        <taxon>Ecdysozoa</taxon>
        <taxon>Nematoda</taxon>
        <taxon>Chromadorea</taxon>
        <taxon>Rhabditida</taxon>
        <taxon>Rhabditina</taxon>
        <taxon>Rhabditomorpha</taxon>
        <taxon>Strongyloidea</taxon>
        <taxon>Ancylostomatidae</taxon>
        <taxon>Ancylostomatinae</taxon>
        <taxon>Ancylostoma</taxon>
    </lineage>
</organism>
<name>A0A016WA88_9BILA</name>
<sequence length="76" mass="8494">MHATPVWEIPIGRLTLIRNLFKGGRGFSRDVAPHSRLRNIDTRCSRSLRSLKLVKAAAETTRTNCRGRRLGIAAVP</sequence>
<evidence type="ECO:0000313" key="2">
    <source>
        <dbReference type="Proteomes" id="UP000024635"/>
    </source>
</evidence>
<accession>A0A016WA88</accession>